<proteinExistence type="predicted"/>
<reference evidence="7" key="1">
    <citation type="submission" date="2021-03" db="EMBL/GenBank/DDBJ databases">
        <authorList>
            <person name="Bekaert M."/>
        </authorList>
    </citation>
    <scope>NUCLEOTIDE SEQUENCE</scope>
</reference>
<keyword evidence="2" id="KW-0863">Zinc-finger</keyword>
<comment type="caution">
    <text evidence="7">The sequence shown here is derived from an EMBL/GenBank/DDBJ whole genome shotgun (WGS) entry which is preliminary data.</text>
</comment>
<feature type="compositionally biased region" description="Polar residues" evidence="4">
    <location>
        <begin position="440"/>
        <end position="463"/>
    </location>
</feature>
<dbReference type="Pfam" id="PF04500">
    <property type="entry name" value="FLYWCH"/>
    <property type="match status" value="1"/>
</dbReference>
<gene>
    <name evidence="7" type="ORF">MEDL_11025</name>
</gene>
<keyword evidence="5" id="KW-1133">Transmembrane helix</keyword>
<dbReference type="GO" id="GO:0008270">
    <property type="term" value="F:zinc ion binding"/>
    <property type="evidence" value="ECO:0007669"/>
    <property type="project" value="UniProtKB-KW"/>
</dbReference>
<feature type="compositionally biased region" description="Polar residues" evidence="4">
    <location>
        <begin position="398"/>
        <end position="421"/>
    </location>
</feature>
<sequence>MANAQVQPLQYVQNKFGRDSLVLGVHRYRVKNKRNNRIYWRCTIPAFPSTVNTHEGHLVKMGPPHNHQANQSKIEVIKIMQTMKKRARNEVTPIKAIYEEELVKLRTPEWNDDTKQIVEQLPTYYSCKTSLYHQRELDRPVLPKTTIDIDLQDEWCLTTTRQQFLLPSDNIYPPMLIFSTTNNLTHLAAANTIFCDGTFYSCPTLFHQLYIVHAMIDGSMFPLVYALLPGKDQAEEYHVLSYMMVIGSLFFLHFITIQVRCGASLSLFGCYWNDDGTTLPDKQLTATSTVDCIHICLTVNPSYIYAGTQKDPEGCYCGLTLHSQAVTRVYSDDKCSAPCPVVVMDICGGYYRLAVYEISGLKVPVTLGGNVITTEFTKEFTTTHKKVAFTTSEVLLEQTNGSTRSTNRKSTYSLEHSTSSNKQDKTTHPKTSFNIKEGSTDFNSTHATSSNLDHTTHPKTSFNIKEGSTDFNSTQTTSSNLDHTTHPKTTFSIQESTDFNSTHTKDFQTTQNTKQETTTPFTVNNNCTHGACICGKWSHLNGLNLSRNDLILILKSELDAIRQNLIIDAKTTSAFRNKKISAPDYRKSSAVMGYSGVALICVPILFVLIIDAMRFCKK</sequence>
<feature type="compositionally biased region" description="Polar residues" evidence="4">
    <location>
        <begin position="469"/>
        <end position="486"/>
    </location>
</feature>
<evidence type="ECO:0000256" key="1">
    <source>
        <dbReference type="ARBA" id="ARBA00022723"/>
    </source>
</evidence>
<keyword evidence="8" id="KW-1185">Reference proteome</keyword>
<dbReference type="AlphaFoldDB" id="A0A8S3QNR7"/>
<dbReference type="Proteomes" id="UP000683360">
    <property type="component" value="Unassembled WGS sequence"/>
</dbReference>
<keyword evidence="3" id="KW-0862">Zinc</keyword>
<evidence type="ECO:0000256" key="4">
    <source>
        <dbReference type="SAM" id="MobiDB-lite"/>
    </source>
</evidence>
<dbReference type="PROSITE" id="PS51212">
    <property type="entry name" value="WSC"/>
    <property type="match status" value="1"/>
</dbReference>
<dbReference type="EMBL" id="CAJPWZ010000544">
    <property type="protein sequence ID" value="CAG2196105.1"/>
    <property type="molecule type" value="Genomic_DNA"/>
</dbReference>
<evidence type="ECO:0000256" key="2">
    <source>
        <dbReference type="ARBA" id="ARBA00022771"/>
    </source>
</evidence>
<name>A0A8S3QNR7_MYTED</name>
<keyword evidence="5" id="KW-0472">Membrane</keyword>
<feature type="region of interest" description="Disordered" evidence="4">
    <location>
        <begin position="398"/>
        <end position="486"/>
    </location>
</feature>
<feature type="transmembrane region" description="Helical" evidence="5">
    <location>
        <begin position="591"/>
        <end position="610"/>
    </location>
</feature>
<evidence type="ECO:0000256" key="5">
    <source>
        <dbReference type="SAM" id="Phobius"/>
    </source>
</evidence>
<protein>
    <recommendedName>
        <fullName evidence="6">WSC domain-containing protein</fullName>
    </recommendedName>
</protein>
<accession>A0A8S3QNR7</accession>
<dbReference type="InterPro" id="IPR002889">
    <property type="entry name" value="WSC_carb-bd"/>
</dbReference>
<keyword evidence="1" id="KW-0479">Metal-binding</keyword>
<evidence type="ECO:0000313" key="7">
    <source>
        <dbReference type="EMBL" id="CAG2196105.1"/>
    </source>
</evidence>
<feature type="domain" description="WSC" evidence="6">
    <location>
        <begin position="264"/>
        <end position="359"/>
    </location>
</feature>
<dbReference type="OrthoDB" id="6145027at2759"/>
<organism evidence="7 8">
    <name type="scientific">Mytilus edulis</name>
    <name type="common">Blue mussel</name>
    <dbReference type="NCBI Taxonomy" id="6550"/>
    <lineage>
        <taxon>Eukaryota</taxon>
        <taxon>Metazoa</taxon>
        <taxon>Spiralia</taxon>
        <taxon>Lophotrochozoa</taxon>
        <taxon>Mollusca</taxon>
        <taxon>Bivalvia</taxon>
        <taxon>Autobranchia</taxon>
        <taxon>Pteriomorphia</taxon>
        <taxon>Mytilida</taxon>
        <taxon>Mytiloidea</taxon>
        <taxon>Mytilidae</taxon>
        <taxon>Mytilinae</taxon>
        <taxon>Mytilus</taxon>
    </lineage>
</organism>
<keyword evidence="5" id="KW-0812">Transmembrane</keyword>
<evidence type="ECO:0000313" key="8">
    <source>
        <dbReference type="Proteomes" id="UP000683360"/>
    </source>
</evidence>
<evidence type="ECO:0000256" key="3">
    <source>
        <dbReference type="ARBA" id="ARBA00022833"/>
    </source>
</evidence>
<evidence type="ECO:0000259" key="6">
    <source>
        <dbReference type="PROSITE" id="PS51212"/>
    </source>
</evidence>
<dbReference type="InterPro" id="IPR007588">
    <property type="entry name" value="Znf_FLYWCH"/>
</dbReference>
<dbReference type="Gene3D" id="2.20.25.240">
    <property type="match status" value="1"/>
</dbReference>